<dbReference type="AlphaFoldDB" id="A0A0B2WWK6"/>
<dbReference type="STRING" id="1081103.A0A0B2WWK6"/>
<feature type="compositionally biased region" description="Basic and acidic residues" evidence="3">
    <location>
        <begin position="136"/>
        <end position="157"/>
    </location>
</feature>
<feature type="region of interest" description="Disordered" evidence="3">
    <location>
        <begin position="256"/>
        <end position="278"/>
    </location>
</feature>
<evidence type="ECO:0000259" key="4">
    <source>
        <dbReference type="SMART" id="SM00322"/>
    </source>
</evidence>
<dbReference type="Gene3D" id="3.30.1370.10">
    <property type="entry name" value="K Homology domain, type 1"/>
    <property type="match status" value="3"/>
</dbReference>
<dbReference type="GeneID" id="63738636"/>
<keyword evidence="1" id="KW-0677">Repeat</keyword>
<dbReference type="SUPFAM" id="SSF54791">
    <property type="entry name" value="Eukaryotic type KH-domain (KH-domain type I)"/>
    <property type="match status" value="3"/>
</dbReference>
<name>A0A0B2WWK6_METAS</name>
<dbReference type="InterPro" id="IPR036612">
    <property type="entry name" value="KH_dom_type_1_sf"/>
</dbReference>
<dbReference type="InterPro" id="IPR004088">
    <property type="entry name" value="KH_dom_type_1"/>
</dbReference>
<proteinExistence type="predicted"/>
<feature type="region of interest" description="Disordered" evidence="3">
    <location>
        <begin position="1"/>
        <end position="79"/>
    </location>
</feature>
<feature type="region of interest" description="Disordered" evidence="3">
    <location>
        <begin position="102"/>
        <end position="190"/>
    </location>
</feature>
<comment type="caution">
    <text evidence="5">The sequence shown here is derived from an EMBL/GenBank/DDBJ whole genome shotgun (WGS) entry which is preliminary data.</text>
</comment>
<dbReference type="OrthoDB" id="5204190at2759"/>
<dbReference type="EMBL" id="AZHE01000009">
    <property type="protein sequence ID" value="KHN97792.1"/>
    <property type="molecule type" value="Genomic_DNA"/>
</dbReference>
<dbReference type="SMART" id="SM00322">
    <property type="entry name" value="KH"/>
    <property type="match status" value="3"/>
</dbReference>
<sequence>MAESHHDIQSILAALAAQRPPAGASSQTPPGPPGQPYPPPSSSAQPPHYQASPSGGAPASGGPPGHGLPAPASSGNVDLSAIRPVTSGTVNFDDVVSKARAYAADNGATSYDRPLVYGTESRSNDRNYRRSRSRSPRGEHRDDRRGGVGRDYGRDRSYSPPPRGRFSPRGGGGGGRDRSPLRGGDDNSETIQIESSLVGLIIGRQGENLRRIEADTNCRVQFLAATDGGPFRQCRISGPRPRRAEVKDAINRIIEDSGMGALNRPAQDKNRDPKGGAAALRDGEDHMQIMVPDRTVGLIIGRGGETIRDLQERSGCHINIVGESKSVNGLRPVNLIGTVEAAARAKDFIMEIVDSDTRGDGPAAKKATAVAVPRSEPPPRDVGGSAGSDKVNDSVHVPSDAVGMIIGKGGETIREMQNSTGCKINVAQSSGPGETQREIALIGTRDSIARAKLAIEEKVDAVRQKSGSGGPPRGRGHQDLDRPSYSQGPETSSANPPPASSGDASDPYAQYGGYQNYVALWYQSLMYQQQQQNGDGSPAGAPAPRS</sequence>
<keyword evidence="2" id="KW-0694">RNA-binding</keyword>
<evidence type="ECO:0000256" key="2">
    <source>
        <dbReference type="PROSITE-ProRule" id="PRU00117"/>
    </source>
</evidence>
<evidence type="ECO:0000313" key="5">
    <source>
        <dbReference type="EMBL" id="KHN97792.1"/>
    </source>
</evidence>
<feature type="compositionally biased region" description="Basic and acidic residues" evidence="3">
    <location>
        <begin position="175"/>
        <end position="185"/>
    </location>
</feature>
<dbReference type="InterPro" id="IPR004087">
    <property type="entry name" value="KH_dom"/>
</dbReference>
<dbReference type="Proteomes" id="UP000030816">
    <property type="component" value="Unassembled WGS sequence"/>
</dbReference>
<evidence type="ECO:0000256" key="3">
    <source>
        <dbReference type="SAM" id="MobiDB-lite"/>
    </source>
</evidence>
<protein>
    <submittedName>
        <fullName evidence="5">Far upstream element-binding protein 2</fullName>
    </submittedName>
</protein>
<feature type="region of interest" description="Disordered" evidence="3">
    <location>
        <begin position="358"/>
        <end position="395"/>
    </location>
</feature>
<dbReference type="HOGENOM" id="CLU_025201_0_0_1"/>
<accession>A0A0B2WWK6</accession>
<evidence type="ECO:0000313" key="6">
    <source>
        <dbReference type="Proteomes" id="UP000030816"/>
    </source>
</evidence>
<feature type="compositionally biased region" description="Low complexity" evidence="3">
    <location>
        <begin position="12"/>
        <end position="28"/>
    </location>
</feature>
<dbReference type="PANTHER" id="PTHR10288">
    <property type="entry name" value="KH DOMAIN CONTAINING RNA BINDING PROTEIN"/>
    <property type="match status" value="1"/>
</dbReference>
<dbReference type="RefSeq" id="XP_040678858.1">
    <property type="nucleotide sequence ID" value="XM_040822979.1"/>
</dbReference>
<dbReference type="Pfam" id="PF00013">
    <property type="entry name" value="KH_1"/>
    <property type="match status" value="3"/>
</dbReference>
<dbReference type="GO" id="GO:0003723">
    <property type="term" value="F:RNA binding"/>
    <property type="evidence" value="ECO:0007669"/>
    <property type="project" value="UniProtKB-UniRule"/>
</dbReference>
<feature type="domain" description="K Homology" evidence="4">
    <location>
        <begin position="389"/>
        <end position="460"/>
    </location>
</feature>
<feature type="compositionally biased region" description="Low complexity" evidence="3">
    <location>
        <begin position="500"/>
        <end position="509"/>
    </location>
</feature>
<evidence type="ECO:0000256" key="1">
    <source>
        <dbReference type="ARBA" id="ARBA00022737"/>
    </source>
</evidence>
<feature type="domain" description="K Homology" evidence="4">
    <location>
        <begin position="283"/>
        <end position="354"/>
    </location>
</feature>
<dbReference type="PROSITE" id="PS50084">
    <property type="entry name" value="KH_TYPE_1"/>
    <property type="match status" value="3"/>
</dbReference>
<feature type="compositionally biased region" description="Low complexity" evidence="3">
    <location>
        <begin position="362"/>
        <end position="373"/>
    </location>
</feature>
<reference evidence="5 6" key="1">
    <citation type="journal article" date="2014" name="Proc. Natl. Acad. Sci. U.S.A.">
        <title>Trajectory and genomic determinants of fungal-pathogen speciation and host adaptation.</title>
        <authorList>
            <person name="Hu X."/>
            <person name="Xiao G."/>
            <person name="Zheng P."/>
            <person name="Shang Y."/>
            <person name="Su Y."/>
            <person name="Zhang X."/>
            <person name="Liu X."/>
            <person name="Zhan S."/>
            <person name="St Leger R.J."/>
            <person name="Wang C."/>
        </authorList>
    </citation>
    <scope>NUCLEOTIDE SEQUENCE [LARGE SCALE GENOMIC DNA]</scope>
    <source>
        <strain evidence="5 6">ARSEF 1941</strain>
    </source>
</reference>
<dbReference type="CDD" id="cd00105">
    <property type="entry name" value="KH-I"/>
    <property type="match status" value="1"/>
</dbReference>
<keyword evidence="6" id="KW-1185">Reference proteome</keyword>
<feature type="domain" description="K Homology" evidence="4">
    <location>
        <begin position="185"/>
        <end position="255"/>
    </location>
</feature>
<gene>
    <name evidence="5" type="ORF">MAM_04181</name>
</gene>
<feature type="region of interest" description="Disordered" evidence="3">
    <location>
        <begin position="459"/>
        <end position="509"/>
    </location>
</feature>
<feature type="compositionally biased region" description="Pro residues" evidence="3">
    <location>
        <begin position="29"/>
        <end position="41"/>
    </location>
</feature>
<feature type="compositionally biased region" description="Low complexity" evidence="3">
    <location>
        <begin position="42"/>
        <end position="57"/>
    </location>
</feature>
<organism evidence="5 6">
    <name type="scientific">Metarhizium album (strain ARSEF 1941)</name>
    <dbReference type="NCBI Taxonomy" id="1081103"/>
    <lineage>
        <taxon>Eukaryota</taxon>
        <taxon>Fungi</taxon>
        <taxon>Dikarya</taxon>
        <taxon>Ascomycota</taxon>
        <taxon>Pezizomycotina</taxon>
        <taxon>Sordariomycetes</taxon>
        <taxon>Hypocreomycetidae</taxon>
        <taxon>Hypocreales</taxon>
        <taxon>Clavicipitaceae</taxon>
        <taxon>Metarhizium</taxon>
    </lineage>
</organism>